<protein>
    <submittedName>
        <fullName evidence="2">Glucan 1,4-alpha-glucosidase (Glucoamylase)</fullName>
        <ecNumber evidence="2">3.2.1.3</ecNumber>
    </submittedName>
</protein>
<dbReference type="PANTHER" id="PTHR31616:SF13">
    <property type="entry name" value="GLUCAN 1,4-ALPHA-GLUCOSIDASE"/>
    <property type="match status" value="1"/>
</dbReference>
<dbReference type="AlphaFoldDB" id="Q0W5H7"/>
<evidence type="ECO:0000313" key="2">
    <source>
        <dbReference type="EMBL" id="CAJ36366.1"/>
    </source>
</evidence>
<proteinExistence type="predicted"/>
<name>Q0W5H7_METAR</name>
<keyword evidence="3" id="KW-1185">Reference proteome</keyword>
<dbReference type="InterPro" id="IPR011613">
    <property type="entry name" value="GH15-like"/>
</dbReference>
<sequence>MQMRPLIFGNGSLLVCVDERGIVRDFYYPYAGMENHGGFMRLGLYDLARKRFAWLEDWDKSQSYVREAPDLSGSAYDVSMVGETDYFSPDFGAEVAVRSMVHHERNFFLRTVTVKNTSGEPSRLRLFSSQSYHILENNFANTAVRDGPMLNHYKRDRFFIQSSRPVFDQFTTGISEWRDRQGTWKDAEDGVLEGNIVAHGTVDSTVGWTLPELPQGESAVVHFWVCVGRHFREAKEVHDWVRSRDLDSLYRESSRYWKSFSVKAQSHGHLSSYSSLPDDVRDAFSRSLLTVFCHIDRGGSIIASCDSQIKQQGADYYTYCWPRDAAWVAMALDRAGYRYLCRNTYKFFSKILDRRGFFRHKYTPAGDLGSTWHPLPMVQIDETGLPLYALYRHWLEDRNIMTISALYEPLVRPAADFLVSFIDPGTGLPQPSFDLWEERKGVYAYSCACVYAGLRSAAEMASLIGDEGARARWDSAAASVRDATIRRMYDPALGRFRRGVGDDTVDASLFAVWYLGLVPPDHPAASGTMKAVEDRLTRPDGGIARYEGDQYQGFMNSWPLCTLWLAQWYLCRGDLERGMSLIRWAISHSAKGGLMPEQVNERGEPVSVLPLAWSHSTFMTAVIEYLEAQAGRFWSPF</sequence>
<dbReference type="EMBL" id="AM114193">
    <property type="protein sequence ID" value="CAJ36366.1"/>
    <property type="molecule type" value="Genomic_DNA"/>
</dbReference>
<keyword evidence="2" id="KW-0378">Hydrolase</keyword>
<evidence type="ECO:0000313" key="3">
    <source>
        <dbReference type="Proteomes" id="UP000000663"/>
    </source>
</evidence>
<evidence type="ECO:0000259" key="1">
    <source>
        <dbReference type="Pfam" id="PF00723"/>
    </source>
</evidence>
<keyword evidence="2" id="KW-0326">Glycosidase</keyword>
<dbReference type="InterPro" id="IPR008928">
    <property type="entry name" value="6-hairpin_glycosidase_sf"/>
</dbReference>
<dbReference type="GO" id="GO:0005975">
    <property type="term" value="P:carbohydrate metabolic process"/>
    <property type="evidence" value="ECO:0007669"/>
    <property type="project" value="InterPro"/>
</dbReference>
<dbReference type="EC" id="3.2.1.3" evidence="2"/>
<dbReference type="GO" id="GO:0004339">
    <property type="term" value="F:glucan 1,4-alpha-glucosidase activity"/>
    <property type="evidence" value="ECO:0007669"/>
    <property type="project" value="UniProtKB-EC"/>
</dbReference>
<dbReference type="KEGG" id="rci:RCIX1035"/>
<reference evidence="2 3" key="1">
    <citation type="journal article" date="2006" name="Science">
        <title>Genome of rice cluster I archaea -- the key methane producers in the rice rhizosphere.</title>
        <authorList>
            <person name="Erkel C."/>
            <person name="Kube M."/>
            <person name="Reinhardt R."/>
            <person name="Liesack W."/>
        </authorList>
    </citation>
    <scope>NUCLEOTIDE SEQUENCE [LARGE SCALE GENOMIC DNA]</scope>
    <source>
        <strain evidence="3">DSM 22066 / NBRC 105507 / MRE50</strain>
    </source>
</reference>
<dbReference type="eggNOG" id="arCOG03285">
    <property type="taxonomic scope" value="Archaea"/>
</dbReference>
<dbReference type="CAZy" id="GH15">
    <property type="family name" value="Glycoside Hydrolase Family 15"/>
</dbReference>
<feature type="domain" description="GH15-like" evidence="1">
    <location>
        <begin position="281"/>
        <end position="569"/>
    </location>
</feature>
<dbReference type="SUPFAM" id="SSF48208">
    <property type="entry name" value="Six-hairpin glycosidases"/>
    <property type="match status" value="1"/>
</dbReference>
<gene>
    <name evidence="2" type="ORF">RCIX1035</name>
</gene>
<dbReference type="Pfam" id="PF00723">
    <property type="entry name" value="Glyco_hydro_15"/>
    <property type="match status" value="1"/>
</dbReference>
<dbReference type="PANTHER" id="PTHR31616">
    <property type="entry name" value="TREHALASE"/>
    <property type="match status" value="1"/>
</dbReference>
<accession>Q0W5H7</accession>
<organism evidence="2 3">
    <name type="scientific">Methanocella arvoryzae (strain DSM 22066 / NBRC 105507 / MRE50)</name>
    <dbReference type="NCBI Taxonomy" id="351160"/>
    <lineage>
        <taxon>Archaea</taxon>
        <taxon>Methanobacteriati</taxon>
        <taxon>Methanobacteriota</taxon>
        <taxon>Stenosarchaea group</taxon>
        <taxon>Methanomicrobia</taxon>
        <taxon>Methanocellales</taxon>
        <taxon>Methanocellaceae</taxon>
        <taxon>Methanocella</taxon>
    </lineage>
</organism>
<dbReference type="Gene3D" id="1.50.10.10">
    <property type="match status" value="1"/>
</dbReference>
<dbReference type="PATRIC" id="fig|351160.9.peg.1875"/>
<dbReference type="Proteomes" id="UP000000663">
    <property type="component" value="Chromosome"/>
</dbReference>
<dbReference type="STRING" id="351160.RCIX1035"/>
<dbReference type="InterPro" id="IPR012341">
    <property type="entry name" value="6hp_glycosidase-like_sf"/>
</dbReference>